<keyword evidence="3" id="KW-1185">Reference proteome</keyword>
<dbReference type="EMBL" id="KV428428">
    <property type="protein sequence ID" value="KZT31914.1"/>
    <property type="molecule type" value="Genomic_DNA"/>
</dbReference>
<evidence type="ECO:0000313" key="2">
    <source>
        <dbReference type="EMBL" id="KZT31914.1"/>
    </source>
</evidence>
<dbReference type="OrthoDB" id="2552978at2759"/>
<sequence length="180" mass="20718">MPRSDQACLTPRVALRETSTDNPPAVIVPLENDDPTRGDQKRALGRKRDEREQETDEESRRETKRQRLEDAREARLRALADREEEYHDDERAQEIDEPDESILNLMSRTAKHLLTSPNPIQLEARILANHGSDPRFAFLRGKWKEKWDEAKMKAKKERDDERARQSASAALGAVGGYESD</sequence>
<evidence type="ECO:0000313" key="3">
    <source>
        <dbReference type="Proteomes" id="UP000076798"/>
    </source>
</evidence>
<dbReference type="STRING" id="1314776.A0A165X7T2"/>
<organism evidence="2 3">
    <name type="scientific">Sistotremastrum suecicum HHB10207 ss-3</name>
    <dbReference type="NCBI Taxonomy" id="1314776"/>
    <lineage>
        <taxon>Eukaryota</taxon>
        <taxon>Fungi</taxon>
        <taxon>Dikarya</taxon>
        <taxon>Basidiomycota</taxon>
        <taxon>Agaricomycotina</taxon>
        <taxon>Agaricomycetes</taxon>
        <taxon>Sistotremastrales</taxon>
        <taxon>Sistotremastraceae</taxon>
        <taxon>Sistotremastrum</taxon>
    </lineage>
</organism>
<feature type="region of interest" description="Disordered" evidence="1">
    <location>
        <begin position="1"/>
        <end position="100"/>
    </location>
</feature>
<gene>
    <name evidence="2" type="ORF">SISSUDRAFT_637325</name>
</gene>
<protein>
    <submittedName>
        <fullName evidence="2">Uncharacterized protein</fullName>
    </submittedName>
</protein>
<dbReference type="AlphaFoldDB" id="A0A165X7T2"/>
<reference evidence="2 3" key="1">
    <citation type="journal article" date="2016" name="Mol. Biol. Evol.">
        <title>Comparative Genomics of Early-Diverging Mushroom-Forming Fungi Provides Insights into the Origins of Lignocellulose Decay Capabilities.</title>
        <authorList>
            <person name="Nagy L.G."/>
            <person name="Riley R."/>
            <person name="Tritt A."/>
            <person name="Adam C."/>
            <person name="Daum C."/>
            <person name="Floudas D."/>
            <person name="Sun H."/>
            <person name="Yadav J.S."/>
            <person name="Pangilinan J."/>
            <person name="Larsson K.H."/>
            <person name="Matsuura K."/>
            <person name="Barry K."/>
            <person name="Labutti K."/>
            <person name="Kuo R."/>
            <person name="Ohm R.A."/>
            <person name="Bhattacharya S.S."/>
            <person name="Shirouzu T."/>
            <person name="Yoshinaga Y."/>
            <person name="Martin F.M."/>
            <person name="Grigoriev I.V."/>
            <person name="Hibbett D.S."/>
        </authorList>
    </citation>
    <scope>NUCLEOTIDE SEQUENCE [LARGE SCALE GENOMIC DNA]</scope>
    <source>
        <strain evidence="2 3">HHB10207 ss-3</strain>
    </source>
</reference>
<name>A0A165X7T2_9AGAM</name>
<proteinExistence type="predicted"/>
<feature type="compositionally biased region" description="Basic and acidic residues" evidence="1">
    <location>
        <begin position="58"/>
        <end position="94"/>
    </location>
</feature>
<dbReference type="Proteomes" id="UP000076798">
    <property type="component" value="Unassembled WGS sequence"/>
</dbReference>
<feature type="compositionally biased region" description="Basic and acidic residues" evidence="1">
    <location>
        <begin position="151"/>
        <end position="164"/>
    </location>
</feature>
<feature type="compositionally biased region" description="Basic and acidic residues" evidence="1">
    <location>
        <begin position="34"/>
        <end position="51"/>
    </location>
</feature>
<evidence type="ECO:0000256" key="1">
    <source>
        <dbReference type="SAM" id="MobiDB-lite"/>
    </source>
</evidence>
<accession>A0A165X7T2</accession>
<feature type="region of interest" description="Disordered" evidence="1">
    <location>
        <begin position="151"/>
        <end position="180"/>
    </location>
</feature>